<evidence type="ECO:0000256" key="9">
    <source>
        <dbReference type="SAM" id="MobiDB-lite"/>
    </source>
</evidence>
<dbReference type="Gene3D" id="3.40.50.300">
    <property type="entry name" value="P-loop containing nucleotide triphosphate hydrolases"/>
    <property type="match status" value="1"/>
</dbReference>
<dbReference type="Proteomes" id="UP000483362">
    <property type="component" value="Unassembled WGS sequence"/>
</dbReference>
<evidence type="ECO:0000259" key="11">
    <source>
        <dbReference type="PROSITE" id="PS51883"/>
    </source>
</evidence>
<evidence type="ECO:0000313" key="12">
    <source>
        <dbReference type="EMBL" id="MSS18325.1"/>
    </source>
</evidence>
<dbReference type="PANTHER" id="PTHR11702">
    <property type="entry name" value="DEVELOPMENTALLY REGULATED GTP-BINDING PROTEIN-RELATED"/>
    <property type="match status" value="1"/>
</dbReference>
<sequence>MAESNFIDYVKILCRSGHGGRGSAHLHRAKYMPKGGPDGGDGGRGGHVYLKGNANLWTLIHLKYTRHIIATDGQPGYENQCTGKDGEDRTIEVPCGTAVYDAETGQFLCDVTRDGQVVKLLKGGRGGLGNQHFKTATRQTPRYAQPGEPGVEKQVILELKLLADVGLVGFPNAGKSTLLSVISAAKPKIANYPFTTLEPNLGIVSYRGQQSFVMADIPGIIEGASEGRGLGLRFLRHIERNAVLLFMIPADATHIKQEYAILCHELETFNPDLVEKPRVLAITKIDMLDDELIEQMRDELPEGVPTVFISSVAQKGLTELKDVLWRTINDERNRIPETLTHRDLAQNHRVKEEDDFIFEAQAKPEPRIDDFEKLGGGSMSTAQEEQRRRQWDDEYWADDYKDENDGFQVVSDPDDAKPED</sequence>
<evidence type="ECO:0000256" key="5">
    <source>
        <dbReference type="ARBA" id="ARBA00022801"/>
    </source>
</evidence>
<dbReference type="PROSITE" id="PS51883">
    <property type="entry name" value="OBG"/>
    <property type="match status" value="1"/>
</dbReference>
<dbReference type="HAMAP" id="MF_01454">
    <property type="entry name" value="GTPase_Obg"/>
    <property type="match status" value="1"/>
</dbReference>
<dbReference type="PROSITE" id="PS00905">
    <property type="entry name" value="GTP1_OBG"/>
    <property type="match status" value="1"/>
</dbReference>
<dbReference type="PROSITE" id="PS51710">
    <property type="entry name" value="G_OBG"/>
    <property type="match status" value="1"/>
</dbReference>
<dbReference type="InterPro" id="IPR006074">
    <property type="entry name" value="GTP1-OBG_CS"/>
</dbReference>
<dbReference type="Pfam" id="PF01018">
    <property type="entry name" value="GTP1_OBG"/>
    <property type="match status" value="1"/>
</dbReference>
<dbReference type="InterPro" id="IPR036726">
    <property type="entry name" value="GTP1_OBG_dom_sf"/>
</dbReference>
<dbReference type="Pfam" id="PF01926">
    <property type="entry name" value="MMR_HSR1"/>
    <property type="match status" value="1"/>
</dbReference>
<dbReference type="PANTHER" id="PTHR11702:SF31">
    <property type="entry name" value="MITOCHONDRIAL RIBOSOME-ASSOCIATED GTPASE 2"/>
    <property type="match status" value="1"/>
</dbReference>
<evidence type="ECO:0000256" key="1">
    <source>
        <dbReference type="ARBA" id="ARBA00007699"/>
    </source>
</evidence>
<feature type="domain" description="OBG-type G" evidence="10">
    <location>
        <begin position="163"/>
        <end position="329"/>
    </location>
</feature>
<evidence type="ECO:0000256" key="7">
    <source>
        <dbReference type="ARBA" id="ARBA00023134"/>
    </source>
</evidence>
<dbReference type="AlphaFoldDB" id="A0A6L5XFN6"/>
<dbReference type="GO" id="GO:0005737">
    <property type="term" value="C:cytoplasm"/>
    <property type="evidence" value="ECO:0007669"/>
    <property type="project" value="UniProtKB-SubCell"/>
</dbReference>
<dbReference type="GO" id="GO:0042254">
    <property type="term" value="P:ribosome biogenesis"/>
    <property type="evidence" value="ECO:0007669"/>
    <property type="project" value="UniProtKB-UniRule"/>
</dbReference>
<feature type="binding site" evidence="8">
    <location>
        <begin position="216"/>
        <end position="219"/>
    </location>
    <ligand>
        <name>GTP</name>
        <dbReference type="ChEBI" id="CHEBI:37565"/>
    </ligand>
</feature>
<dbReference type="SUPFAM" id="SSF52540">
    <property type="entry name" value="P-loop containing nucleoside triphosphate hydrolases"/>
    <property type="match status" value="1"/>
</dbReference>
<name>A0A6L5XFN6_9BACT</name>
<dbReference type="GO" id="GO:0005525">
    <property type="term" value="F:GTP binding"/>
    <property type="evidence" value="ECO:0007669"/>
    <property type="project" value="UniProtKB-UniRule"/>
</dbReference>
<feature type="compositionally biased region" description="Acidic residues" evidence="9">
    <location>
        <begin position="393"/>
        <end position="402"/>
    </location>
</feature>
<comment type="function">
    <text evidence="8">An essential GTPase which binds GTP, GDP and possibly (p)ppGpp with moderate affinity, with high nucleotide exchange rates and a fairly low GTP hydrolysis rate. Plays a role in control of the cell cycle, stress response, ribosome biogenesis and in those bacteria that undergo differentiation, in morphogenesis control.</text>
</comment>
<dbReference type="InterPro" id="IPR031167">
    <property type="entry name" value="G_OBG"/>
</dbReference>
<comment type="subcellular location">
    <subcellularLocation>
        <location evidence="8">Cytoplasm</location>
    </subcellularLocation>
</comment>
<dbReference type="EC" id="3.6.5.-" evidence="8"/>
<dbReference type="EMBL" id="VULT01000019">
    <property type="protein sequence ID" value="MSS18325.1"/>
    <property type="molecule type" value="Genomic_DNA"/>
</dbReference>
<keyword evidence="2 8" id="KW-0963">Cytoplasm</keyword>
<keyword evidence="6 8" id="KW-0460">Magnesium</keyword>
<dbReference type="GO" id="GO:0043022">
    <property type="term" value="F:ribosome binding"/>
    <property type="evidence" value="ECO:0007669"/>
    <property type="project" value="UniProtKB-ARBA"/>
</dbReference>
<proteinExistence type="inferred from homology"/>
<keyword evidence="13" id="KW-1185">Reference proteome</keyword>
<accession>A0A6L5XFN6</accession>
<dbReference type="InterPro" id="IPR027417">
    <property type="entry name" value="P-loop_NTPase"/>
</dbReference>
<dbReference type="FunFam" id="2.70.210.12:FF:000001">
    <property type="entry name" value="GTPase Obg"/>
    <property type="match status" value="1"/>
</dbReference>
<evidence type="ECO:0000256" key="8">
    <source>
        <dbReference type="HAMAP-Rule" id="MF_01454"/>
    </source>
</evidence>
<dbReference type="RefSeq" id="WP_154327494.1">
    <property type="nucleotide sequence ID" value="NZ_CP045696.1"/>
</dbReference>
<dbReference type="InterPro" id="IPR014100">
    <property type="entry name" value="GTP-bd_Obg/CgtA"/>
</dbReference>
<organism evidence="12 13">
    <name type="scientific">Sodaliphilus pleomorphus</name>
    <dbReference type="NCBI Taxonomy" id="2606626"/>
    <lineage>
        <taxon>Bacteria</taxon>
        <taxon>Pseudomonadati</taxon>
        <taxon>Bacteroidota</taxon>
        <taxon>Bacteroidia</taxon>
        <taxon>Bacteroidales</taxon>
        <taxon>Muribaculaceae</taxon>
        <taxon>Sodaliphilus</taxon>
    </lineage>
</organism>
<dbReference type="InterPro" id="IPR006169">
    <property type="entry name" value="GTP1_OBG_dom"/>
</dbReference>
<keyword evidence="7 8" id="KW-0342">GTP-binding</keyword>
<evidence type="ECO:0000256" key="6">
    <source>
        <dbReference type="ARBA" id="ARBA00022842"/>
    </source>
</evidence>
<dbReference type="Gene3D" id="2.70.210.12">
    <property type="entry name" value="GTP1/OBG domain"/>
    <property type="match status" value="1"/>
</dbReference>
<dbReference type="PIRSF" id="PIRSF002401">
    <property type="entry name" value="GTP_bd_Obg/CgtA"/>
    <property type="match status" value="1"/>
</dbReference>
<dbReference type="SUPFAM" id="SSF82051">
    <property type="entry name" value="Obg GTP-binding protein N-terminal domain"/>
    <property type="match status" value="1"/>
</dbReference>
<evidence type="ECO:0000256" key="4">
    <source>
        <dbReference type="ARBA" id="ARBA00022741"/>
    </source>
</evidence>
<feature type="binding site" evidence="8">
    <location>
        <begin position="283"/>
        <end position="286"/>
    </location>
    <ligand>
        <name>GTP</name>
        <dbReference type="ChEBI" id="CHEBI:37565"/>
    </ligand>
</feature>
<feature type="binding site" evidence="8">
    <location>
        <position position="176"/>
    </location>
    <ligand>
        <name>Mg(2+)</name>
        <dbReference type="ChEBI" id="CHEBI:18420"/>
    </ligand>
</feature>
<dbReference type="GO" id="GO:0003924">
    <property type="term" value="F:GTPase activity"/>
    <property type="evidence" value="ECO:0007669"/>
    <property type="project" value="UniProtKB-UniRule"/>
</dbReference>
<evidence type="ECO:0000313" key="13">
    <source>
        <dbReference type="Proteomes" id="UP000483362"/>
    </source>
</evidence>
<dbReference type="CDD" id="cd01898">
    <property type="entry name" value="Obg"/>
    <property type="match status" value="1"/>
</dbReference>
<dbReference type="InterPro" id="IPR045086">
    <property type="entry name" value="OBG_GTPase"/>
</dbReference>
<evidence type="ECO:0000256" key="2">
    <source>
        <dbReference type="ARBA" id="ARBA00022490"/>
    </source>
</evidence>
<comment type="cofactor">
    <cofactor evidence="8">
        <name>Mg(2+)</name>
        <dbReference type="ChEBI" id="CHEBI:18420"/>
    </cofactor>
</comment>
<dbReference type="PRINTS" id="PR00326">
    <property type="entry name" value="GTP1OBG"/>
</dbReference>
<feature type="binding site" evidence="8">
    <location>
        <begin position="194"/>
        <end position="198"/>
    </location>
    <ligand>
        <name>GTP</name>
        <dbReference type="ChEBI" id="CHEBI:37565"/>
    </ligand>
</feature>
<evidence type="ECO:0000256" key="3">
    <source>
        <dbReference type="ARBA" id="ARBA00022723"/>
    </source>
</evidence>
<comment type="similarity">
    <text evidence="1 8">Belongs to the TRAFAC class OBG-HflX-like GTPase superfamily. OBG GTPase family.</text>
</comment>
<comment type="caution">
    <text evidence="12">The sequence shown here is derived from an EMBL/GenBank/DDBJ whole genome shotgun (WGS) entry which is preliminary data.</text>
</comment>
<protein>
    <recommendedName>
        <fullName evidence="8">GTPase Obg</fullName>
        <ecNumber evidence="8">3.6.5.-</ecNumber>
    </recommendedName>
    <alternativeName>
        <fullName evidence="8">GTP-binding protein Obg</fullName>
    </alternativeName>
</protein>
<feature type="region of interest" description="Disordered" evidence="9">
    <location>
        <begin position="367"/>
        <end position="420"/>
    </location>
</feature>
<keyword evidence="4 8" id="KW-0547">Nucleotide-binding</keyword>
<gene>
    <name evidence="12" type="primary">obgE</name>
    <name evidence="8" type="synonym">obg</name>
    <name evidence="12" type="ORF">FYJ29_11225</name>
</gene>
<feature type="binding site" evidence="8">
    <location>
        <begin position="169"/>
        <end position="176"/>
    </location>
    <ligand>
        <name>GTP</name>
        <dbReference type="ChEBI" id="CHEBI:37565"/>
    </ligand>
</feature>
<comment type="subunit">
    <text evidence="8">Monomer.</text>
</comment>
<dbReference type="NCBIfam" id="NF008956">
    <property type="entry name" value="PRK12299.1"/>
    <property type="match status" value="1"/>
</dbReference>
<feature type="domain" description="Obg" evidence="11">
    <location>
        <begin position="4"/>
        <end position="162"/>
    </location>
</feature>
<feature type="binding site" evidence="8">
    <location>
        <position position="196"/>
    </location>
    <ligand>
        <name>Mg(2+)</name>
        <dbReference type="ChEBI" id="CHEBI:18420"/>
    </ligand>
</feature>
<dbReference type="NCBIfam" id="TIGR02729">
    <property type="entry name" value="Obg_CgtA"/>
    <property type="match status" value="1"/>
</dbReference>
<dbReference type="GO" id="GO:0000287">
    <property type="term" value="F:magnesium ion binding"/>
    <property type="evidence" value="ECO:0007669"/>
    <property type="project" value="InterPro"/>
</dbReference>
<evidence type="ECO:0000259" key="10">
    <source>
        <dbReference type="PROSITE" id="PS51710"/>
    </source>
</evidence>
<dbReference type="NCBIfam" id="NF008955">
    <property type="entry name" value="PRK12297.1"/>
    <property type="match status" value="1"/>
</dbReference>
<reference evidence="12 13" key="1">
    <citation type="submission" date="2019-08" db="EMBL/GenBank/DDBJ databases">
        <title>In-depth cultivation of the pig gut microbiome towards novel bacterial diversity and tailored functional studies.</title>
        <authorList>
            <person name="Wylensek D."/>
            <person name="Hitch T.C.A."/>
            <person name="Clavel T."/>
        </authorList>
    </citation>
    <scope>NUCLEOTIDE SEQUENCE [LARGE SCALE GENOMIC DNA]</scope>
    <source>
        <strain evidence="12 13">Oil-RF-744-WCA-WT-10</strain>
    </source>
</reference>
<feature type="binding site" evidence="8">
    <location>
        <begin position="310"/>
        <end position="312"/>
    </location>
    <ligand>
        <name>GTP</name>
        <dbReference type="ChEBI" id="CHEBI:37565"/>
    </ligand>
</feature>
<dbReference type="InterPro" id="IPR006073">
    <property type="entry name" value="GTP-bd"/>
</dbReference>
<keyword evidence="3 8" id="KW-0479">Metal-binding</keyword>
<keyword evidence="5 8" id="KW-0378">Hydrolase</keyword>